<proteinExistence type="predicted"/>
<gene>
    <name evidence="2" type="ORF">BG006_001579</name>
</gene>
<keyword evidence="3" id="KW-1185">Reference proteome</keyword>
<dbReference type="InterPro" id="IPR029058">
    <property type="entry name" value="AB_hydrolase_fold"/>
</dbReference>
<evidence type="ECO:0000313" key="3">
    <source>
        <dbReference type="Proteomes" id="UP000696485"/>
    </source>
</evidence>
<organism evidence="2 3">
    <name type="scientific">Podila minutissima</name>
    <dbReference type="NCBI Taxonomy" id="64525"/>
    <lineage>
        <taxon>Eukaryota</taxon>
        <taxon>Fungi</taxon>
        <taxon>Fungi incertae sedis</taxon>
        <taxon>Mucoromycota</taxon>
        <taxon>Mortierellomycotina</taxon>
        <taxon>Mortierellomycetes</taxon>
        <taxon>Mortierellales</taxon>
        <taxon>Mortierellaceae</taxon>
        <taxon>Podila</taxon>
    </lineage>
</organism>
<dbReference type="SUPFAM" id="SSF53474">
    <property type="entry name" value="alpha/beta-Hydrolases"/>
    <property type="match status" value="1"/>
</dbReference>
<dbReference type="InterPro" id="IPR002925">
    <property type="entry name" value="Dienelactn_hydro"/>
</dbReference>
<evidence type="ECO:0000259" key="1">
    <source>
        <dbReference type="Pfam" id="PF01738"/>
    </source>
</evidence>
<protein>
    <recommendedName>
        <fullName evidence="1">Dienelactone hydrolase domain-containing protein</fullName>
    </recommendedName>
</protein>
<dbReference type="PANTHER" id="PTHR47562:SF2">
    <property type="entry name" value="CARBOXYMETHYLENEBUTENOLIDASE-RELATED"/>
    <property type="match status" value="1"/>
</dbReference>
<feature type="non-terminal residue" evidence="2">
    <location>
        <position position="133"/>
    </location>
</feature>
<dbReference type="PANTHER" id="PTHR47562">
    <property type="match status" value="1"/>
</dbReference>
<reference evidence="2" key="1">
    <citation type="journal article" date="2020" name="Fungal Divers.">
        <title>Resolving the Mortierellaceae phylogeny through synthesis of multi-gene phylogenetics and phylogenomics.</title>
        <authorList>
            <person name="Vandepol N."/>
            <person name="Liber J."/>
            <person name="Desiro A."/>
            <person name="Na H."/>
            <person name="Kennedy M."/>
            <person name="Barry K."/>
            <person name="Grigoriev I.V."/>
            <person name="Miller A.N."/>
            <person name="O'Donnell K."/>
            <person name="Stajich J.E."/>
            <person name="Bonito G."/>
        </authorList>
    </citation>
    <scope>NUCLEOTIDE SEQUENCE</scope>
    <source>
        <strain evidence="2">NVP1</strain>
    </source>
</reference>
<accession>A0A9P5SA60</accession>
<sequence>AAFDQRVLASVCYFATDIHSETLGKGKQSNSLARVPEIKGEVVMIFGKQDNHVPRAGRDLIRKTLEDADVTTTFLEVQAQHAFIRDELSKGRYDAAISKVCFELLLELFHRNLHLDLGPRKGKFSTKDMPLIC</sequence>
<feature type="domain" description="Dienelactone hydrolase" evidence="1">
    <location>
        <begin position="6"/>
        <end position="111"/>
    </location>
</feature>
<evidence type="ECO:0000313" key="2">
    <source>
        <dbReference type="EMBL" id="KAF9323327.1"/>
    </source>
</evidence>
<dbReference type="Gene3D" id="3.40.50.1820">
    <property type="entry name" value="alpha/beta hydrolase"/>
    <property type="match status" value="1"/>
</dbReference>
<comment type="caution">
    <text evidence="2">The sequence shown here is derived from an EMBL/GenBank/DDBJ whole genome shotgun (WGS) entry which is preliminary data.</text>
</comment>
<dbReference type="AlphaFoldDB" id="A0A9P5SA60"/>
<dbReference type="GO" id="GO:0016787">
    <property type="term" value="F:hydrolase activity"/>
    <property type="evidence" value="ECO:0007669"/>
    <property type="project" value="InterPro"/>
</dbReference>
<dbReference type="EMBL" id="JAAAUY010001311">
    <property type="protein sequence ID" value="KAF9323327.1"/>
    <property type="molecule type" value="Genomic_DNA"/>
</dbReference>
<dbReference type="Pfam" id="PF01738">
    <property type="entry name" value="DLH"/>
    <property type="match status" value="1"/>
</dbReference>
<dbReference type="Proteomes" id="UP000696485">
    <property type="component" value="Unassembled WGS sequence"/>
</dbReference>
<name>A0A9P5SA60_9FUNG</name>